<gene>
    <name evidence="1" type="ORF">HNQ97_005964</name>
</gene>
<evidence type="ECO:0000313" key="2">
    <source>
        <dbReference type="Proteomes" id="UP000587524"/>
    </source>
</evidence>
<keyword evidence="2" id="KW-1185">Reference proteome</keyword>
<sequence>MAATLYQVKYQGNFQQGGAVLYVGNGIIAGMDVGGLTYDGTYSSAAGGGLTGTVTLTASTTGQLVTGAVLQAGQSVSLPVALPANFGNGQQFQFNVGGLPVNASFHKIRDLP</sequence>
<dbReference type="RefSeq" id="WP_182575892.1">
    <property type="nucleotide sequence ID" value="NZ_JACJHY010000043.1"/>
</dbReference>
<reference evidence="1 2" key="1">
    <citation type="submission" date="2020-08" db="EMBL/GenBank/DDBJ databases">
        <title>Genomic Encyclopedia of Type Strains, Phase IV (KMG-IV): sequencing the most valuable type-strain genomes for metagenomic binning, comparative biology and taxonomic classification.</title>
        <authorList>
            <person name="Goeker M."/>
        </authorList>
    </citation>
    <scope>NUCLEOTIDE SEQUENCE [LARGE SCALE GENOMIC DNA]</scope>
    <source>
        <strain evidence="1 2">DSM 17455</strain>
    </source>
</reference>
<proteinExistence type="predicted"/>
<name>A0ABR6CGU5_9HYPH</name>
<comment type="caution">
    <text evidence="1">The sequence shown here is derived from an EMBL/GenBank/DDBJ whole genome shotgun (WGS) entry which is preliminary data.</text>
</comment>
<protein>
    <submittedName>
        <fullName evidence="1">Uncharacterized protein</fullName>
    </submittedName>
</protein>
<dbReference type="EMBL" id="JACJHZ010000043">
    <property type="protein sequence ID" value="MBA9023931.1"/>
    <property type="molecule type" value="Genomic_DNA"/>
</dbReference>
<evidence type="ECO:0000313" key="1">
    <source>
        <dbReference type="EMBL" id="MBA9023931.1"/>
    </source>
</evidence>
<dbReference type="Proteomes" id="UP000587524">
    <property type="component" value="Unassembled WGS sequence"/>
</dbReference>
<accession>A0ABR6CGU5</accession>
<organism evidence="1 2">
    <name type="scientific">Aminobacter ciceronei</name>
    <dbReference type="NCBI Taxonomy" id="150723"/>
    <lineage>
        <taxon>Bacteria</taxon>
        <taxon>Pseudomonadati</taxon>
        <taxon>Pseudomonadota</taxon>
        <taxon>Alphaproteobacteria</taxon>
        <taxon>Hyphomicrobiales</taxon>
        <taxon>Phyllobacteriaceae</taxon>
        <taxon>Aminobacter</taxon>
    </lineage>
</organism>